<reference evidence="1" key="1">
    <citation type="submission" date="2020-11" db="EMBL/GenBank/DDBJ databases">
        <authorList>
            <person name="Tran Van P."/>
        </authorList>
    </citation>
    <scope>NUCLEOTIDE SEQUENCE</scope>
</reference>
<accession>A0A7R8W1L0</accession>
<proteinExistence type="predicted"/>
<evidence type="ECO:0000313" key="1">
    <source>
        <dbReference type="EMBL" id="CAD7207340.1"/>
    </source>
</evidence>
<name>A0A7R8W1L0_TIMDO</name>
<sequence>MERIVGCITPPYTFPDNSSALMDEGCGPLLVLRHPHRHPLSTSVSPTSERNKHDQQSQVSSVCEAWLDPRWSVFVWGVISVRAQSQVITPGVTPLWPCYSVYKLSPSPIQLEFHYSDEPLPASYVAWYHQSPGWNTGQ</sequence>
<organism evidence="1">
    <name type="scientific">Timema douglasi</name>
    <name type="common">Walking stick</name>
    <dbReference type="NCBI Taxonomy" id="61478"/>
    <lineage>
        <taxon>Eukaryota</taxon>
        <taxon>Metazoa</taxon>
        <taxon>Ecdysozoa</taxon>
        <taxon>Arthropoda</taxon>
        <taxon>Hexapoda</taxon>
        <taxon>Insecta</taxon>
        <taxon>Pterygota</taxon>
        <taxon>Neoptera</taxon>
        <taxon>Polyneoptera</taxon>
        <taxon>Phasmatodea</taxon>
        <taxon>Timematodea</taxon>
        <taxon>Timematoidea</taxon>
        <taxon>Timematidae</taxon>
        <taxon>Timema</taxon>
    </lineage>
</organism>
<gene>
    <name evidence="1" type="ORF">TDIB3V08_LOCUS13488</name>
</gene>
<dbReference type="AlphaFoldDB" id="A0A7R8W1L0"/>
<dbReference type="EMBL" id="OA598610">
    <property type="protein sequence ID" value="CAD7207340.1"/>
    <property type="molecule type" value="Genomic_DNA"/>
</dbReference>
<protein>
    <submittedName>
        <fullName evidence="1">Uncharacterized protein</fullName>
    </submittedName>
</protein>